<keyword evidence="2" id="KW-1185">Reference proteome</keyword>
<dbReference type="STRING" id="67801.A0A1B0BE87"/>
<reference evidence="2" key="1">
    <citation type="submission" date="2015-01" db="EMBL/GenBank/DDBJ databases">
        <authorList>
            <person name="Aksoy S."/>
            <person name="Warren W."/>
            <person name="Wilson R.K."/>
        </authorList>
    </citation>
    <scope>NUCLEOTIDE SEQUENCE [LARGE SCALE GENOMIC DNA]</scope>
    <source>
        <strain evidence="2">IAEA</strain>
    </source>
</reference>
<dbReference type="EMBL" id="JXJN01012810">
    <property type="status" value="NOT_ANNOTATED_CDS"/>
    <property type="molecule type" value="Genomic_DNA"/>
</dbReference>
<reference evidence="1" key="2">
    <citation type="submission" date="2020-05" db="UniProtKB">
        <authorList>
            <consortium name="EnsemblMetazoa"/>
        </authorList>
    </citation>
    <scope>IDENTIFICATION</scope>
    <source>
        <strain evidence="1">IAEA</strain>
    </source>
</reference>
<dbReference type="InterPro" id="IPR036034">
    <property type="entry name" value="PDZ_sf"/>
</dbReference>
<dbReference type="AlphaFoldDB" id="A0A1B0BE87"/>
<protein>
    <recommendedName>
        <fullName evidence="3">PDZ domain-containing protein</fullName>
    </recommendedName>
</protein>
<evidence type="ECO:0000313" key="1">
    <source>
        <dbReference type="EnsemblMetazoa" id="GPPI027194-PA"/>
    </source>
</evidence>
<name>A0A1B0BE87_9MUSC</name>
<dbReference type="VEuPathDB" id="VectorBase:GPPI027194"/>
<dbReference type="Proteomes" id="UP000092460">
    <property type="component" value="Unassembled WGS sequence"/>
</dbReference>
<sequence>MSQPQLLQIKLSRFDAQPWGFRLQGGVDFASPLLVQKGNRIAENVLPSYPLKSCLYAIMTGFKAKRQQDMTSDPICANHKVDGDSLFMLGNDLIVDLIGRMTTTYLNLYRLMNPVSLVTSAKIIPSKTVDQ</sequence>
<evidence type="ECO:0008006" key="3">
    <source>
        <dbReference type="Google" id="ProtNLM"/>
    </source>
</evidence>
<proteinExistence type="predicted"/>
<evidence type="ECO:0000313" key="2">
    <source>
        <dbReference type="Proteomes" id="UP000092460"/>
    </source>
</evidence>
<organism evidence="1 2">
    <name type="scientific">Glossina palpalis gambiensis</name>
    <dbReference type="NCBI Taxonomy" id="67801"/>
    <lineage>
        <taxon>Eukaryota</taxon>
        <taxon>Metazoa</taxon>
        <taxon>Ecdysozoa</taxon>
        <taxon>Arthropoda</taxon>
        <taxon>Hexapoda</taxon>
        <taxon>Insecta</taxon>
        <taxon>Pterygota</taxon>
        <taxon>Neoptera</taxon>
        <taxon>Endopterygota</taxon>
        <taxon>Diptera</taxon>
        <taxon>Brachycera</taxon>
        <taxon>Muscomorpha</taxon>
        <taxon>Hippoboscoidea</taxon>
        <taxon>Glossinidae</taxon>
        <taxon>Glossina</taxon>
    </lineage>
</organism>
<dbReference type="Gene3D" id="2.30.42.10">
    <property type="match status" value="1"/>
</dbReference>
<dbReference type="EnsemblMetazoa" id="GPPI027194-RA">
    <property type="protein sequence ID" value="GPPI027194-PA"/>
    <property type="gene ID" value="GPPI027194"/>
</dbReference>
<accession>A0A1B0BE87</accession>